<dbReference type="SUPFAM" id="SSF57850">
    <property type="entry name" value="RING/U-box"/>
    <property type="match status" value="1"/>
</dbReference>
<organism evidence="4">
    <name type="scientific">Aphanomyces invadans</name>
    <dbReference type="NCBI Taxonomy" id="157072"/>
    <lineage>
        <taxon>Eukaryota</taxon>
        <taxon>Sar</taxon>
        <taxon>Stramenopiles</taxon>
        <taxon>Oomycota</taxon>
        <taxon>Saprolegniomycetes</taxon>
        <taxon>Saprolegniales</taxon>
        <taxon>Verrucalvaceae</taxon>
        <taxon>Aphanomyces</taxon>
    </lineage>
</organism>
<dbReference type="GO" id="GO:0030308">
    <property type="term" value="P:negative regulation of cell growth"/>
    <property type="evidence" value="ECO:0007669"/>
    <property type="project" value="TreeGrafter"/>
</dbReference>
<dbReference type="GO" id="GO:0008270">
    <property type="term" value="F:zinc ion binding"/>
    <property type="evidence" value="ECO:0007669"/>
    <property type="project" value="UniProtKB-KW"/>
</dbReference>
<dbReference type="EMBL" id="KI913956">
    <property type="protein sequence ID" value="ETW06031.1"/>
    <property type="molecule type" value="Genomic_DNA"/>
</dbReference>
<dbReference type="RefSeq" id="XP_008865810.1">
    <property type="nucleotide sequence ID" value="XM_008867588.1"/>
</dbReference>
<evidence type="ECO:0000259" key="3">
    <source>
        <dbReference type="PROSITE" id="PS50089"/>
    </source>
</evidence>
<dbReference type="Gene3D" id="3.30.40.10">
    <property type="entry name" value="Zinc/RING finger domain, C3HC4 (zinc finger)"/>
    <property type="match status" value="1"/>
</dbReference>
<dbReference type="SMART" id="SM00184">
    <property type="entry name" value="RING"/>
    <property type="match status" value="1"/>
</dbReference>
<dbReference type="InterPro" id="IPR001841">
    <property type="entry name" value="Znf_RING"/>
</dbReference>
<sequence>MGNDIPDLPPPNDATFIDENDIVLSFADDEDDVRDSQDDGDRTVLRLLSTHLPRSPGPQLVDSRQTHGRSFELLSPEHQRWYASRACDVDIPELPPQRTFFEPRGGAVKHRPRLRARSLPGQAPAAIPPSFSASEPEAEPTTSTVASSVGSMSSRLEASLARNLALTQQVKRLSWCAFCFSCILPFHACINHRDYEKLSVQLLQVHRQAEAHGHAVEREMERTRKLSRKLELVAERYRVTNEGYAVLKQNLNAMRVQLHAIGTEKQKLTGDGAYHVMAVPDLEALEKTLEFSLTKVRHALRQQYRDAVDGQRETCVVCLHEQVSIVLLPCRHRVLCASCAVRVQACPVDRVEITDMFPTFGM</sequence>
<dbReference type="InterPro" id="IPR013083">
    <property type="entry name" value="Znf_RING/FYVE/PHD"/>
</dbReference>
<gene>
    <name evidence="4" type="ORF">H310_03640</name>
</gene>
<keyword evidence="1" id="KW-0862">Zinc</keyword>
<accession>A0A024UHX6</accession>
<protein>
    <recommendedName>
        <fullName evidence="3">RING-type domain-containing protein</fullName>
    </recommendedName>
</protein>
<evidence type="ECO:0000313" key="4">
    <source>
        <dbReference type="EMBL" id="ETW06031.1"/>
    </source>
</evidence>
<dbReference type="GeneID" id="20080690"/>
<dbReference type="VEuPathDB" id="FungiDB:H310_03640"/>
<dbReference type="PANTHER" id="PTHR15379">
    <property type="entry name" value="CELL GROWTH REGULATOR WITH RING FINGER DOMAIN PROTEIN 1"/>
    <property type="match status" value="1"/>
</dbReference>
<feature type="region of interest" description="Disordered" evidence="2">
    <location>
        <begin position="98"/>
        <end position="148"/>
    </location>
</feature>
<evidence type="ECO:0000256" key="1">
    <source>
        <dbReference type="PROSITE-ProRule" id="PRU00175"/>
    </source>
</evidence>
<proteinExistence type="predicted"/>
<dbReference type="PROSITE" id="PS50089">
    <property type="entry name" value="ZF_RING_2"/>
    <property type="match status" value="1"/>
</dbReference>
<name>A0A024UHX6_9STRA</name>
<evidence type="ECO:0000256" key="2">
    <source>
        <dbReference type="SAM" id="MobiDB-lite"/>
    </source>
</evidence>
<dbReference type="EMBL" id="KI913956">
    <property type="protein sequence ID" value="ETW06032.1"/>
    <property type="molecule type" value="Genomic_DNA"/>
</dbReference>
<feature type="compositionally biased region" description="Basic residues" evidence="2">
    <location>
        <begin position="107"/>
        <end position="116"/>
    </location>
</feature>
<feature type="domain" description="RING-type" evidence="3">
    <location>
        <begin position="315"/>
        <end position="350"/>
    </location>
</feature>
<feature type="compositionally biased region" description="Low complexity" evidence="2">
    <location>
        <begin position="123"/>
        <end position="148"/>
    </location>
</feature>
<dbReference type="PANTHER" id="PTHR15379:SF2">
    <property type="entry name" value="CELL GROWTH REGULATOR WITH RING FINGER DOMAIN PROTEIN 1"/>
    <property type="match status" value="1"/>
</dbReference>
<dbReference type="InterPro" id="IPR042496">
    <property type="entry name" value="CGRF1"/>
</dbReference>
<dbReference type="Pfam" id="PF13920">
    <property type="entry name" value="zf-C3HC4_3"/>
    <property type="match status" value="1"/>
</dbReference>
<reference evidence="4" key="1">
    <citation type="submission" date="2013-12" db="EMBL/GenBank/DDBJ databases">
        <title>The Genome Sequence of Aphanomyces invadans NJM9701.</title>
        <authorList>
            <consortium name="The Broad Institute Genomics Platform"/>
            <person name="Russ C."/>
            <person name="Tyler B."/>
            <person name="van West P."/>
            <person name="Dieguez-Uribeondo J."/>
            <person name="Young S.K."/>
            <person name="Zeng Q."/>
            <person name="Gargeya S."/>
            <person name="Fitzgerald M."/>
            <person name="Abouelleil A."/>
            <person name="Alvarado L."/>
            <person name="Chapman S.B."/>
            <person name="Gainer-Dewar J."/>
            <person name="Goldberg J."/>
            <person name="Griggs A."/>
            <person name="Gujja S."/>
            <person name="Hansen M."/>
            <person name="Howarth C."/>
            <person name="Imamovic A."/>
            <person name="Ireland A."/>
            <person name="Larimer J."/>
            <person name="McCowan C."/>
            <person name="Murphy C."/>
            <person name="Pearson M."/>
            <person name="Poon T.W."/>
            <person name="Priest M."/>
            <person name="Roberts A."/>
            <person name="Saif S."/>
            <person name="Shea T."/>
            <person name="Sykes S."/>
            <person name="Wortman J."/>
            <person name="Nusbaum C."/>
            <person name="Birren B."/>
        </authorList>
    </citation>
    <scope>NUCLEOTIDE SEQUENCE [LARGE SCALE GENOMIC DNA]</scope>
    <source>
        <strain evidence="4">NJM9701</strain>
    </source>
</reference>
<keyword evidence="1" id="KW-0863">Zinc-finger</keyword>
<dbReference type="OrthoDB" id="1711136at2759"/>
<dbReference type="AlphaFoldDB" id="A0A024UHX6"/>
<keyword evidence="1" id="KW-0479">Metal-binding</keyword>
<dbReference type="RefSeq" id="XP_008865808.1">
    <property type="nucleotide sequence ID" value="XM_008867586.1"/>
</dbReference>